<organism evidence="2 3">
    <name type="scientific">Aeromicrobium piscarium</name>
    <dbReference type="NCBI Taxonomy" id="2590901"/>
    <lineage>
        <taxon>Bacteria</taxon>
        <taxon>Bacillati</taxon>
        <taxon>Actinomycetota</taxon>
        <taxon>Actinomycetes</taxon>
        <taxon>Propionibacteriales</taxon>
        <taxon>Nocardioidaceae</taxon>
        <taxon>Aeromicrobium</taxon>
    </lineage>
</organism>
<name>A0A554RTQ7_9ACTN</name>
<evidence type="ECO:0000313" key="3">
    <source>
        <dbReference type="Proteomes" id="UP000316988"/>
    </source>
</evidence>
<dbReference type="EMBL" id="VLNT01000019">
    <property type="protein sequence ID" value="TSD57494.1"/>
    <property type="molecule type" value="Genomic_DNA"/>
</dbReference>
<comment type="caution">
    <text evidence="2">The sequence shown here is derived from an EMBL/GenBank/DDBJ whole genome shotgun (WGS) entry which is preliminary data.</text>
</comment>
<sequence length="75" mass="8067">MTAAAHGSREWSTTPTEAHEHGWSVESRHATSAGYVLYVRCADCGTQRVDLQEGDTLPPRSLSVEVSPSKAPSRG</sequence>
<reference evidence="2 3" key="1">
    <citation type="submission" date="2019-07" db="EMBL/GenBank/DDBJ databases">
        <authorList>
            <person name="Zhao L.H."/>
        </authorList>
    </citation>
    <scope>NUCLEOTIDE SEQUENCE [LARGE SCALE GENOMIC DNA]</scope>
    <source>
        <strain evidence="2 3">Co35</strain>
    </source>
</reference>
<dbReference type="OrthoDB" id="4484477at2"/>
<evidence type="ECO:0000313" key="2">
    <source>
        <dbReference type="EMBL" id="TSD57494.1"/>
    </source>
</evidence>
<dbReference type="Proteomes" id="UP000316988">
    <property type="component" value="Unassembled WGS sequence"/>
</dbReference>
<dbReference type="AlphaFoldDB" id="A0A554RTQ7"/>
<feature type="region of interest" description="Disordered" evidence="1">
    <location>
        <begin position="1"/>
        <end position="25"/>
    </location>
</feature>
<accession>A0A554RTQ7</accession>
<gene>
    <name evidence="2" type="ORF">FNM00_15960</name>
</gene>
<protein>
    <submittedName>
        <fullName evidence="2">Uncharacterized protein</fullName>
    </submittedName>
</protein>
<evidence type="ECO:0000256" key="1">
    <source>
        <dbReference type="SAM" id="MobiDB-lite"/>
    </source>
</evidence>
<proteinExistence type="predicted"/>
<feature type="region of interest" description="Disordered" evidence="1">
    <location>
        <begin position="52"/>
        <end position="75"/>
    </location>
</feature>
<keyword evidence="3" id="KW-1185">Reference proteome</keyword>